<feature type="compositionally biased region" description="Acidic residues" evidence="1">
    <location>
        <begin position="263"/>
        <end position="279"/>
    </location>
</feature>
<feature type="region of interest" description="Disordered" evidence="1">
    <location>
        <begin position="95"/>
        <end position="473"/>
    </location>
</feature>
<evidence type="ECO:0000313" key="2">
    <source>
        <dbReference type="EMBL" id="RVX72838.1"/>
    </source>
</evidence>
<dbReference type="AlphaFoldDB" id="A0A438NAN7"/>
<gene>
    <name evidence="2" type="ORF">B0A52_03191</name>
</gene>
<proteinExistence type="predicted"/>
<feature type="compositionally biased region" description="Polar residues" evidence="1">
    <location>
        <begin position="120"/>
        <end position="135"/>
    </location>
</feature>
<feature type="compositionally biased region" description="Basic and acidic residues" evidence="1">
    <location>
        <begin position="458"/>
        <end position="473"/>
    </location>
</feature>
<comment type="caution">
    <text evidence="2">The sequence shown here is derived from an EMBL/GenBank/DDBJ whole genome shotgun (WGS) entry which is preliminary data.</text>
</comment>
<feature type="compositionally biased region" description="Basic residues" evidence="1">
    <location>
        <begin position="416"/>
        <end position="426"/>
    </location>
</feature>
<evidence type="ECO:0000313" key="3">
    <source>
        <dbReference type="Proteomes" id="UP000288859"/>
    </source>
</evidence>
<name>A0A438NAN7_EXOME</name>
<feature type="compositionally biased region" description="Basic and acidic residues" evidence="1">
    <location>
        <begin position="355"/>
        <end position="369"/>
    </location>
</feature>
<dbReference type="VEuPathDB" id="FungiDB:PV10_04077"/>
<accession>A0A438NAN7</accession>
<feature type="compositionally biased region" description="Basic residues" evidence="1">
    <location>
        <begin position="383"/>
        <end position="393"/>
    </location>
</feature>
<feature type="compositionally biased region" description="Polar residues" evidence="1">
    <location>
        <begin position="167"/>
        <end position="177"/>
    </location>
</feature>
<dbReference type="OrthoDB" id="10453056at2759"/>
<feature type="compositionally biased region" description="Low complexity" evidence="1">
    <location>
        <begin position="373"/>
        <end position="382"/>
    </location>
</feature>
<dbReference type="Proteomes" id="UP000288859">
    <property type="component" value="Unassembled WGS sequence"/>
</dbReference>
<evidence type="ECO:0000256" key="1">
    <source>
        <dbReference type="SAM" id="MobiDB-lite"/>
    </source>
</evidence>
<reference evidence="2 3" key="1">
    <citation type="submission" date="2017-03" db="EMBL/GenBank/DDBJ databases">
        <title>Genomes of endolithic fungi from Antarctica.</title>
        <authorList>
            <person name="Coleine C."/>
            <person name="Masonjones S."/>
            <person name="Stajich J.E."/>
        </authorList>
    </citation>
    <scope>NUCLEOTIDE SEQUENCE [LARGE SCALE GENOMIC DNA]</scope>
    <source>
        <strain evidence="2 3">CCFEE 6314</strain>
    </source>
</reference>
<sequence>MDVLMCYDPNGQWTTHRAPRQSIPFWLYLHLLREMATGGGNVSRWQRLRHRAQQQFGDDLEIPDEVLQGIHDVVIFLSFADRARLLALPEALFRPAESESESDSEAESQKADGDDANDTDVLNENPPNSGTQFPATPTPGPHGTKRPLSISDDDEDQAQRKRARTGVESTNNVSQGANLPGNRLSDPISISESPSDDGDSDDGLERQASLPLHQSIEEDQPAPEGAASQRRNSPAERSAQSTQEPLVEQDSSSELSSLPGEGDPAESADESDGESESPDQPERQRTRTRTPEQQPERQLSRPPTPGQPTFWRKNPGMLMYSTPEEAAEARRRQAWQTESYNLARRSPPRATPPLEYRRGKSPSHFDPRVIGEAAAAANTTARGRGRGRGRGRARGTGTGTRGGGATRGATGGRGARGGRGRGRGGRGRGSSTTRAADEARNTDADPDTPSAQEAQQLARDERARRRAEWRGRD</sequence>
<feature type="compositionally biased region" description="Low complexity" evidence="1">
    <location>
        <begin position="250"/>
        <end position="262"/>
    </location>
</feature>
<protein>
    <submittedName>
        <fullName evidence="2">Uncharacterized protein</fullName>
    </submittedName>
</protein>
<feature type="compositionally biased region" description="Low complexity" evidence="1">
    <location>
        <begin position="184"/>
        <end position="193"/>
    </location>
</feature>
<feature type="compositionally biased region" description="Gly residues" evidence="1">
    <location>
        <begin position="394"/>
        <end position="415"/>
    </location>
</feature>
<dbReference type="EMBL" id="NAJM01000010">
    <property type="protein sequence ID" value="RVX72838.1"/>
    <property type="molecule type" value="Genomic_DNA"/>
</dbReference>
<organism evidence="2 3">
    <name type="scientific">Exophiala mesophila</name>
    <name type="common">Black yeast-like fungus</name>
    <dbReference type="NCBI Taxonomy" id="212818"/>
    <lineage>
        <taxon>Eukaryota</taxon>
        <taxon>Fungi</taxon>
        <taxon>Dikarya</taxon>
        <taxon>Ascomycota</taxon>
        <taxon>Pezizomycotina</taxon>
        <taxon>Eurotiomycetes</taxon>
        <taxon>Chaetothyriomycetidae</taxon>
        <taxon>Chaetothyriales</taxon>
        <taxon>Herpotrichiellaceae</taxon>
        <taxon>Exophiala</taxon>
    </lineage>
</organism>